<dbReference type="Gene3D" id="3.30.420.40">
    <property type="match status" value="1"/>
</dbReference>
<dbReference type="SUPFAM" id="SSF53067">
    <property type="entry name" value="Actin-like ATPase domain"/>
    <property type="match status" value="1"/>
</dbReference>
<name>A0A9W9F433_9EURO</name>
<organism evidence="6 7">
    <name type="scientific">Penicillium angulare</name>
    <dbReference type="NCBI Taxonomy" id="116970"/>
    <lineage>
        <taxon>Eukaryota</taxon>
        <taxon>Fungi</taxon>
        <taxon>Dikarya</taxon>
        <taxon>Ascomycota</taxon>
        <taxon>Pezizomycotina</taxon>
        <taxon>Eurotiomycetes</taxon>
        <taxon>Eurotiomycetidae</taxon>
        <taxon>Eurotiales</taxon>
        <taxon>Aspergillaceae</taxon>
        <taxon>Penicillium</taxon>
    </lineage>
</organism>
<dbReference type="OrthoDB" id="311172at2759"/>
<gene>
    <name evidence="6" type="ORF">N7456_009003</name>
</gene>
<evidence type="ECO:0000313" key="6">
    <source>
        <dbReference type="EMBL" id="KAJ5093142.1"/>
    </source>
</evidence>
<evidence type="ECO:0000256" key="4">
    <source>
        <dbReference type="ARBA" id="ARBA00031123"/>
    </source>
</evidence>
<dbReference type="InterPro" id="IPR052519">
    <property type="entry name" value="Euk-type_GlcNAc_Kinase"/>
</dbReference>
<evidence type="ECO:0000313" key="7">
    <source>
        <dbReference type="Proteomes" id="UP001149165"/>
    </source>
</evidence>
<dbReference type="EC" id="2.7.1.59" evidence="2"/>
<dbReference type="InterPro" id="IPR002731">
    <property type="entry name" value="ATPase_BadF"/>
</dbReference>
<evidence type="ECO:0000256" key="2">
    <source>
        <dbReference type="ARBA" id="ARBA00012122"/>
    </source>
</evidence>
<dbReference type="Pfam" id="PF01869">
    <property type="entry name" value="BcrAD_BadFG"/>
    <property type="match status" value="1"/>
</dbReference>
<evidence type="ECO:0000256" key="3">
    <source>
        <dbReference type="ARBA" id="ARBA00014974"/>
    </source>
</evidence>
<protein>
    <recommendedName>
        <fullName evidence="3">N-acetyl-D-glucosamine kinase</fullName>
        <ecNumber evidence="2">2.7.1.59</ecNumber>
    </recommendedName>
    <alternativeName>
        <fullName evidence="4">GlcNAc kinase</fullName>
    </alternativeName>
</protein>
<dbReference type="Proteomes" id="UP001149165">
    <property type="component" value="Unassembled WGS sequence"/>
</dbReference>
<evidence type="ECO:0000259" key="5">
    <source>
        <dbReference type="Pfam" id="PF01869"/>
    </source>
</evidence>
<dbReference type="AlphaFoldDB" id="A0A9W9F433"/>
<reference evidence="6" key="2">
    <citation type="journal article" date="2023" name="IMA Fungus">
        <title>Comparative genomic study of the Penicillium genus elucidates a diverse pangenome and 15 lateral gene transfer events.</title>
        <authorList>
            <person name="Petersen C."/>
            <person name="Sorensen T."/>
            <person name="Nielsen M.R."/>
            <person name="Sondergaard T.E."/>
            <person name="Sorensen J.L."/>
            <person name="Fitzpatrick D.A."/>
            <person name="Frisvad J.C."/>
            <person name="Nielsen K.L."/>
        </authorList>
    </citation>
    <scope>NUCLEOTIDE SEQUENCE</scope>
    <source>
        <strain evidence="6">IBT 30069</strain>
    </source>
</reference>
<evidence type="ECO:0000256" key="1">
    <source>
        <dbReference type="ARBA" id="ARBA00006198"/>
    </source>
</evidence>
<dbReference type="PANTHER" id="PTHR43190:SF3">
    <property type="entry name" value="N-ACETYL-D-GLUCOSAMINE KINASE"/>
    <property type="match status" value="1"/>
</dbReference>
<dbReference type="InterPro" id="IPR043129">
    <property type="entry name" value="ATPase_NBD"/>
</dbReference>
<feature type="domain" description="ATPase BadF/BadG/BcrA/BcrD type" evidence="5">
    <location>
        <begin position="49"/>
        <end position="229"/>
    </location>
</feature>
<reference evidence="6" key="1">
    <citation type="submission" date="2022-11" db="EMBL/GenBank/DDBJ databases">
        <authorList>
            <person name="Petersen C."/>
        </authorList>
    </citation>
    <scope>NUCLEOTIDE SEQUENCE</scope>
    <source>
        <strain evidence="6">IBT 30069</strain>
    </source>
</reference>
<accession>A0A9W9F433</accession>
<comment type="caution">
    <text evidence="6">The sequence shown here is derived from an EMBL/GenBank/DDBJ whole genome shotgun (WGS) entry which is preliminary data.</text>
</comment>
<dbReference type="EMBL" id="JAPQKH010000006">
    <property type="protein sequence ID" value="KAJ5093142.1"/>
    <property type="molecule type" value="Genomic_DNA"/>
</dbReference>
<keyword evidence="7" id="KW-1185">Reference proteome</keyword>
<comment type="similarity">
    <text evidence="1">Belongs to the eukaryotic-type N-acetylglucosamine kinase family.</text>
</comment>
<sequence length="273" mass="29430">MPNFKAVWAGIAGVHHTNDRKTLTARLADLLKVSTNTGSLILTSDSALLGACVGMDGTVETGIALIAGTGSVATAFKGDSRGEMIQIGRIGGWGALLGDEGSAFDIGKQALQALLRKVEAAQGEDEYCLSELESQVLERIGQGKKEVLYRILYSDMQPRHIIGDLAKVVTKLGFQVNSPDLEAFDILRSAARSLTQLVLPLTRPRMCEPKQSRLVLSGALLNIPQFKDLVLSELSCQGIGPFKEVMVIDDVASCAAKFLQSQYFKLDNNQHVN</sequence>
<dbReference type="PANTHER" id="PTHR43190">
    <property type="entry name" value="N-ACETYL-D-GLUCOSAMINE KINASE"/>
    <property type="match status" value="1"/>
</dbReference>
<proteinExistence type="inferred from homology"/>
<dbReference type="GO" id="GO:0045127">
    <property type="term" value="F:N-acetylglucosamine kinase activity"/>
    <property type="evidence" value="ECO:0007669"/>
    <property type="project" value="UniProtKB-EC"/>
</dbReference>